<protein>
    <recommendedName>
        <fullName evidence="5">Calcium-binding protein</fullName>
    </recommendedName>
</protein>
<dbReference type="PRINTS" id="PR00313">
    <property type="entry name" value="CABNDNGRPT"/>
</dbReference>
<accession>A0ABX2PI33</accession>
<keyword evidence="4" id="KW-1185">Reference proteome</keyword>
<dbReference type="RefSeq" id="WP_176855851.1">
    <property type="nucleotide sequence ID" value="NZ_JABCJD010000011.1"/>
</dbReference>
<gene>
    <name evidence="3" type="ORF">HJ526_17180</name>
</gene>
<evidence type="ECO:0000256" key="2">
    <source>
        <dbReference type="ARBA" id="ARBA00022525"/>
    </source>
</evidence>
<dbReference type="PROSITE" id="PS00330">
    <property type="entry name" value="HEMOLYSIN_CALCIUM"/>
    <property type="match status" value="4"/>
</dbReference>
<reference evidence="3 4" key="1">
    <citation type="submission" date="2020-04" db="EMBL/GenBank/DDBJ databases">
        <title>Donghicola sp., a member of the Rhodobacteraceae family isolated from mangrove forest in Thailand.</title>
        <authorList>
            <person name="Charoenyingcharoen P."/>
            <person name="Yukphan P."/>
        </authorList>
    </citation>
    <scope>NUCLEOTIDE SEQUENCE [LARGE SCALE GENOMIC DNA]</scope>
    <source>
        <strain evidence="3 4">C2-DW-16</strain>
    </source>
</reference>
<dbReference type="Gene3D" id="2.150.10.10">
    <property type="entry name" value="Serralysin-like metalloprotease, C-terminal"/>
    <property type="match status" value="4"/>
</dbReference>
<sequence length="555" mass="54075">MAVINGTQTGENLAGTNDADVITGFAGDDVINGVLGNDTIDGGAGKDNILGGDGDDTIVIASQSDLTVATTGTLATDLADGANDDTIDGGAGNDTLISGLAAGDDLNNGTAVETLWGATGVQLSNVEFVQVSNASDFLLDLSADATFAFDETVTSADGASILATVNAETYTASTGAVAGDAFAVAQSKGITIGGVTYASGDTFQTALGATVTVGFTTAWTLTYDATASTALYAVGDATVATDDLLDQSIVATISDINDNTVDVAIDFAINLDAGFTAAAATSGIISSGDTQANNIIGSAFDDIIWAGAGDTANDTIDGGAGNDILGGAGGADTINGGAGNDTVYGGAGNDTIDGGVGDDMIWTGADTDTVVASAGNDTIGGGAGADNLNGGDGNDIIYGGSDVAVDTINGGAGADTVYGGAGADVLNGDAGDDIIFNGADNDAVNGGAGNDTIWGGAGNDALTGGADKDTFAFVAGNGNDTITDFSILSTTAGDGDVLDLSAFEFANTQAVINAMTQNTGSVTLAIAPGQTITFTGAESDTIAEFQAAVDDWVIV</sequence>
<dbReference type="PANTHER" id="PTHR38340:SF1">
    <property type="entry name" value="S-LAYER PROTEIN"/>
    <property type="match status" value="1"/>
</dbReference>
<evidence type="ECO:0008006" key="5">
    <source>
        <dbReference type="Google" id="ProtNLM"/>
    </source>
</evidence>
<evidence type="ECO:0000313" key="4">
    <source>
        <dbReference type="Proteomes" id="UP000523601"/>
    </source>
</evidence>
<comment type="caution">
    <text evidence="3">The sequence shown here is derived from an EMBL/GenBank/DDBJ whole genome shotgun (WGS) entry which is preliminary data.</text>
</comment>
<organism evidence="3 4">
    <name type="scientific">Donghicola mangrovi</name>
    <dbReference type="NCBI Taxonomy" id="2729614"/>
    <lineage>
        <taxon>Bacteria</taxon>
        <taxon>Pseudomonadati</taxon>
        <taxon>Pseudomonadota</taxon>
        <taxon>Alphaproteobacteria</taxon>
        <taxon>Rhodobacterales</taxon>
        <taxon>Roseobacteraceae</taxon>
        <taxon>Donghicola</taxon>
    </lineage>
</organism>
<evidence type="ECO:0000313" key="3">
    <source>
        <dbReference type="EMBL" id="NVO29160.1"/>
    </source>
</evidence>
<name>A0ABX2PI33_9RHOB</name>
<evidence type="ECO:0000256" key="1">
    <source>
        <dbReference type="ARBA" id="ARBA00004613"/>
    </source>
</evidence>
<proteinExistence type="predicted"/>
<dbReference type="PANTHER" id="PTHR38340">
    <property type="entry name" value="S-LAYER PROTEIN"/>
    <property type="match status" value="1"/>
</dbReference>
<dbReference type="InterPro" id="IPR050557">
    <property type="entry name" value="RTX_toxin/Mannuronan_C5-epim"/>
</dbReference>
<keyword evidence="2" id="KW-0964">Secreted</keyword>
<dbReference type="Proteomes" id="UP000523601">
    <property type="component" value="Unassembled WGS sequence"/>
</dbReference>
<dbReference type="InterPro" id="IPR018511">
    <property type="entry name" value="Hemolysin-typ_Ca-bd_CS"/>
</dbReference>
<dbReference type="Pfam" id="PF00353">
    <property type="entry name" value="HemolysinCabind"/>
    <property type="match status" value="7"/>
</dbReference>
<dbReference type="InterPro" id="IPR001343">
    <property type="entry name" value="Hemolysn_Ca-bd"/>
</dbReference>
<dbReference type="InterPro" id="IPR011049">
    <property type="entry name" value="Serralysin-like_metalloprot_C"/>
</dbReference>
<dbReference type="EMBL" id="JABCJD010000011">
    <property type="protein sequence ID" value="NVO29160.1"/>
    <property type="molecule type" value="Genomic_DNA"/>
</dbReference>
<dbReference type="SUPFAM" id="SSF51120">
    <property type="entry name" value="beta-Roll"/>
    <property type="match status" value="2"/>
</dbReference>
<comment type="subcellular location">
    <subcellularLocation>
        <location evidence="1">Secreted</location>
    </subcellularLocation>
</comment>